<sequence length="205" mass="22644">MRLSDVSRRTGVPVLTLRTFQQSGLIPVPPPYDESYVRRVELVRALMEVGGLTHSDTRRVLGRLESPETSLHQLLGAIQYALPSAGSATDDADWAQAGERVRELAEARQWDVSPDNPAWRTLIQALVVTEWLGQGELIRPLLAYAEALEKVAEAELCLVLRQPDRETAATRMVNGTVIGDTVITALRRLVHEHVSTRLCAAPSPH</sequence>
<dbReference type="RefSeq" id="WP_073793443.1">
    <property type="nucleotide sequence ID" value="NZ_CP109290.1"/>
</dbReference>
<evidence type="ECO:0000313" key="2">
    <source>
        <dbReference type="EMBL" id="OKH90786.1"/>
    </source>
</evidence>
<dbReference type="STRING" id="1048205.AB852_29840"/>
<accession>A0A1Q4UZ43</accession>
<name>A0A1Q4UZ43_9ACTN</name>
<feature type="domain" description="HTH merR-type" evidence="1">
    <location>
        <begin position="1"/>
        <end position="61"/>
    </location>
</feature>
<dbReference type="Gene3D" id="1.10.1660.10">
    <property type="match status" value="1"/>
</dbReference>
<dbReference type="InterPro" id="IPR009061">
    <property type="entry name" value="DNA-bd_dom_put_sf"/>
</dbReference>
<dbReference type="InterPro" id="IPR000551">
    <property type="entry name" value="MerR-type_HTH_dom"/>
</dbReference>
<proteinExistence type="predicted"/>
<dbReference type="SUPFAM" id="SSF46955">
    <property type="entry name" value="Putative DNA-binding domain"/>
    <property type="match status" value="1"/>
</dbReference>
<evidence type="ECO:0000313" key="3">
    <source>
        <dbReference type="Proteomes" id="UP000186455"/>
    </source>
</evidence>
<protein>
    <recommendedName>
        <fullName evidence="1">HTH merR-type domain-containing protein</fullName>
    </recommendedName>
</protein>
<dbReference type="GO" id="GO:0003677">
    <property type="term" value="F:DNA binding"/>
    <property type="evidence" value="ECO:0007669"/>
    <property type="project" value="InterPro"/>
</dbReference>
<comment type="caution">
    <text evidence="2">The sequence shown here is derived from an EMBL/GenBank/DDBJ whole genome shotgun (WGS) entry which is preliminary data.</text>
</comment>
<reference evidence="2 3" key="1">
    <citation type="submission" date="2015-06" db="EMBL/GenBank/DDBJ databases">
        <title>Cloning and characterization of the uncialamcin biosynthetic gene cluster.</title>
        <authorList>
            <person name="Yan X."/>
            <person name="Huang T."/>
            <person name="Ge H."/>
            <person name="Shen B."/>
        </authorList>
    </citation>
    <scope>NUCLEOTIDE SEQUENCE [LARGE SCALE GENOMIC DNA]</scope>
    <source>
        <strain evidence="2 3">DCA2648</strain>
    </source>
</reference>
<dbReference type="Pfam" id="PF13411">
    <property type="entry name" value="MerR_1"/>
    <property type="match status" value="1"/>
</dbReference>
<dbReference type="AlphaFoldDB" id="A0A1Q4UZ43"/>
<gene>
    <name evidence="2" type="ORF">AB852_29840</name>
</gene>
<organism evidence="2 3">
    <name type="scientific">Streptomyces uncialis</name>
    <dbReference type="NCBI Taxonomy" id="1048205"/>
    <lineage>
        <taxon>Bacteria</taxon>
        <taxon>Bacillati</taxon>
        <taxon>Actinomycetota</taxon>
        <taxon>Actinomycetes</taxon>
        <taxon>Kitasatosporales</taxon>
        <taxon>Streptomycetaceae</taxon>
        <taxon>Streptomyces</taxon>
    </lineage>
</organism>
<dbReference type="Proteomes" id="UP000186455">
    <property type="component" value="Unassembled WGS sequence"/>
</dbReference>
<dbReference type="EMBL" id="LFBV01000010">
    <property type="protein sequence ID" value="OKH90786.1"/>
    <property type="molecule type" value="Genomic_DNA"/>
</dbReference>
<dbReference type="GO" id="GO:0006355">
    <property type="term" value="P:regulation of DNA-templated transcription"/>
    <property type="evidence" value="ECO:0007669"/>
    <property type="project" value="InterPro"/>
</dbReference>
<keyword evidence="3" id="KW-1185">Reference proteome</keyword>
<evidence type="ECO:0000259" key="1">
    <source>
        <dbReference type="Pfam" id="PF13411"/>
    </source>
</evidence>